<feature type="transmembrane region" description="Helical" evidence="2">
    <location>
        <begin position="91"/>
        <end position="110"/>
    </location>
</feature>
<proteinExistence type="predicted"/>
<dbReference type="EMBL" id="BAABHQ010000010">
    <property type="protein sequence ID" value="GAA4881858.1"/>
    <property type="molecule type" value="Genomic_DNA"/>
</dbReference>
<accession>A0ABP9ER90</accession>
<reference evidence="4" key="1">
    <citation type="journal article" date="2019" name="Int. J. Syst. Evol. Microbiol.">
        <title>The Global Catalogue of Microorganisms (GCM) 10K type strain sequencing project: providing services to taxonomists for standard genome sequencing and annotation.</title>
        <authorList>
            <consortium name="The Broad Institute Genomics Platform"/>
            <consortium name="The Broad Institute Genome Sequencing Center for Infectious Disease"/>
            <person name="Wu L."/>
            <person name="Ma J."/>
        </authorList>
    </citation>
    <scope>NUCLEOTIDE SEQUENCE [LARGE SCALE GENOMIC DNA]</scope>
    <source>
        <strain evidence="4">JCM 17983</strain>
    </source>
</reference>
<keyword evidence="2" id="KW-0472">Membrane</keyword>
<protein>
    <submittedName>
        <fullName evidence="3">Uncharacterized protein</fullName>
    </submittedName>
</protein>
<feature type="region of interest" description="Disordered" evidence="1">
    <location>
        <begin position="189"/>
        <end position="208"/>
    </location>
</feature>
<evidence type="ECO:0000256" key="1">
    <source>
        <dbReference type="SAM" id="MobiDB-lite"/>
    </source>
</evidence>
<dbReference type="Proteomes" id="UP001500457">
    <property type="component" value="Unassembled WGS sequence"/>
</dbReference>
<evidence type="ECO:0000256" key="2">
    <source>
        <dbReference type="SAM" id="Phobius"/>
    </source>
</evidence>
<feature type="compositionally biased region" description="Low complexity" evidence="1">
    <location>
        <begin position="189"/>
        <end position="199"/>
    </location>
</feature>
<name>A0ABP9ER90_9PSEU</name>
<comment type="caution">
    <text evidence="3">The sequence shown here is derived from an EMBL/GenBank/DDBJ whole genome shotgun (WGS) entry which is preliminary data.</text>
</comment>
<keyword evidence="2" id="KW-0812">Transmembrane</keyword>
<sequence>MDLALAAAFALGTLPGAVLLLVTWLPGSPLLGLALLLPGAVAVGGERLSRRPAGPDIHDRQLDHIVAALVAVAALTLVAAGLAAGGSTQRTALVLATPLFAVGLITVLHGTRRLWQLRAAPLLLLLAWPAPWEAALSPVTARVGREATIAVTALVLALLVVLLVVPRRRATAARAAAVPRPRGLALVPREPAPAADAAESVTSTRTAA</sequence>
<gene>
    <name evidence="3" type="ORF">GCM10023203_36730</name>
</gene>
<evidence type="ECO:0000313" key="3">
    <source>
        <dbReference type="EMBL" id="GAA4881858.1"/>
    </source>
</evidence>
<keyword evidence="4" id="KW-1185">Reference proteome</keyword>
<keyword evidence="2" id="KW-1133">Transmembrane helix</keyword>
<feature type="transmembrane region" description="Helical" evidence="2">
    <location>
        <begin position="147"/>
        <end position="165"/>
    </location>
</feature>
<organism evidence="3 4">
    <name type="scientific">Actinomycetospora straminea</name>
    <dbReference type="NCBI Taxonomy" id="663607"/>
    <lineage>
        <taxon>Bacteria</taxon>
        <taxon>Bacillati</taxon>
        <taxon>Actinomycetota</taxon>
        <taxon>Actinomycetes</taxon>
        <taxon>Pseudonocardiales</taxon>
        <taxon>Pseudonocardiaceae</taxon>
        <taxon>Actinomycetospora</taxon>
    </lineage>
</organism>
<feature type="transmembrane region" description="Helical" evidence="2">
    <location>
        <begin position="65"/>
        <end position="85"/>
    </location>
</feature>
<evidence type="ECO:0000313" key="4">
    <source>
        <dbReference type="Proteomes" id="UP001500457"/>
    </source>
</evidence>